<proteinExistence type="predicted"/>
<protein>
    <submittedName>
        <fullName evidence="1">Uncharacterized protein</fullName>
    </submittedName>
</protein>
<reference evidence="1" key="1">
    <citation type="journal article" date="2014" name="Genome Announc.">
        <title>Draft Genome Sequence of Lactobacillus oryzae Strain SG293T.</title>
        <authorList>
            <person name="Tanizawa Y."/>
            <person name="Fujisawa T."/>
            <person name="Mochizuki T."/>
            <person name="Kaminuma E."/>
            <person name="Nakamura Y."/>
            <person name="Tohno M."/>
        </authorList>
    </citation>
    <scope>NUCLEOTIDE SEQUENCE [LARGE SCALE GENOMIC DNA]</scope>
    <source>
        <strain evidence="1">SG293</strain>
    </source>
</reference>
<dbReference type="STRING" id="1291743.LOSG293_120140"/>
<evidence type="ECO:0000313" key="1">
    <source>
        <dbReference type="EMBL" id="GAK47777.1"/>
    </source>
</evidence>
<keyword evidence="2" id="KW-1185">Reference proteome</keyword>
<gene>
    <name evidence="1" type="ORF">LOSG293_120140</name>
</gene>
<dbReference type="OrthoDB" id="3251881at2"/>
<accession>A0A081BIA9</accession>
<comment type="caution">
    <text evidence="1">The sequence shown here is derived from an EMBL/GenBank/DDBJ whole genome shotgun (WGS) entry which is preliminary data.</text>
</comment>
<dbReference type="AlphaFoldDB" id="A0A081BIA9"/>
<evidence type="ECO:0000313" key="2">
    <source>
        <dbReference type="Proteomes" id="UP000028700"/>
    </source>
</evidence>
<dbReference type="EMBL" id="BBJM01000012">
    <property type="protein sequence ID" value="GAK47777.1"/>
    <property type="molecule type" value="Genomic_DNA"/>
</dbReference>
<dbReference type="RefSeq" id="WP_034527473.1">
    <property type="nucleotide sequence ID" value="NZ_BBJM01000012.1"/>
</dbReference>
<organism evidence="1 2">
    <name type="scientific">Secundilactobacillus oryzae JCM 18671</name>
    <dbReference type="NCBI Taxonomy" id="1291743"/>
    <lineage>
        <taxon>Bacteria</taxon>
        <taxon>Bacillati</taxon>
        <taxon>Bacillota</taxon>
        <taxon>Bacilli</taxon>
        <taxon>Lactobacillales</taxon>
        <taxon>Lactobacillaceae</taxon>
        <taxon>Secundilactobacillus</taxon>
    </lineage>
</organism>
<sequence length="307" mass="36335">MMNDINWQKEKTLILTQTDPNVDVMFKSWLKYGLHADVIFKNISKPLRAIRRVVATNLPANFLAGWLNDWKNELDKYETIIIHASELTSHLPTYIHQINPQARIIYWYWNPVNSHTLPSLVTDSDVEFWTFDKGDQGKYNMNFNIQYYSGMDNVKKTKLKNDIYFIGHDKGRKQEIDNILEKVKASNLKYRADILSDGSKNYIPYDTVKKRVLESRAILEVNQQGQKGYTLRALEALFLEKKLITTNKSIINEDFYSSNNIFVVDVDDWERLPIIIKSPYYKKVNRFKNEYDVNKWFSNFFRLEFTL</sequence>
<dbReference type="eggNOG" id="COG4641">
    <property type="taxonomic scope" value="Bacteria"/>
</dbReference>
<name>A0A081BIA9_9LACO</name>
<dbReference type="Proteomes" id="UP000028700">
    <property type="component" value="Unassembled WGS sequence"/>
</dbReference>